<evidence type="ECO:0000313" key="4">
    <source>
        <dbReference type="EMBL" id="KKB48864.1"/>
    </source>
</evidence>
<dbReference type="PANTHER" id="PTHR22916:SF51">
    <property type="entry name" value="GLYCOSYLTRANSFERASE EPSH-RELATED"/>
    <property type="match status" value="1"/>
</dbReference>
<keyword evidence="1" id="KW-0328">Glycosyltransferase</keyword>
<dbReference type="AlphaFoldDB" id="A0A0F5ITG7"/>
<dbReference type="Pfam" id="PF00535">
    <property type="entry name" value="Glycos_transf_2"/>
    <property type="match status" value="1"/>
</dbReference>
<protein>
    <recommendedName>
        <fullName evidence="3">Glycosyltransferase 2-like domain-containing protein</fullName>
    </recommendedName>
</protein>
<dbReference type="SUPFAM" id="SSF53448">
    <property type="entry name" value="Nucleotide-diphospho-sugar transferases"/>
    <property type="match status" value="1"/>
</dbReference>
<feature type="domain" description="Glycosyltransferase 2-like" evidence="3">
    <location>
        <begin position="22"/>
        <end position="148"/>
    </location>
</feature>
<dbReference type="HOGENOM" id="CLU_025996_25_0_10"/>
<accession>A0A0F5ITG7</accession>
<sequence length="325" mass="38137">MIRIYKSGSKYNMNPMSNSMVSIIIPVYNTEEFVEEAVRSIMNQTLQDIEIIIINDGSTDNSLSIIRKLANEDDRIQVYSRGNQGPSATRNQGISIAKGKYLYFMDSDDYLEPEALESCFFKCEENALDFIFFDADILNKETNFNIHLNYQRKDCTSPDTLYTGSQLFTILVEKNKYSPSPCLNLINTKFLKEINLLFLPGIIHEDQLFSTLLYLQANRVMCIHKNFFKRRFRSDSIMTRKFSLKNIDSYFIITDRLFTYASEHTETRYIVDKHLSKMLNAAVWLSYKMPFKDRLYIARRCIKDYKRYVSGKNILILLFKSFLKK</sequence>
<keyword evidence="2" id="KW-0808">Transferase</keyword>
<dbReference type="EMBL" id="AQHV01000021">
    <property type="protein sequence ID" value="KKB48864.1"/>
    <property type="molecule type" value="Genomic_DNA"/>
</dbReference>
<evidence type="ECO:0000256" key="1">
    <source>
        <dbReference type="ARBA" id="ARBA00022676"/>
    </source>
</evidence>
<dbReference type="GO" id="GO:0016758">
    <property type="term" value="F:hexosyltransferase activity"/>
    <property type="evidence" value="ECO:0007669"/>
    <property type="project" value="UniProtKB-ARBA"/>
</dbReference>
<name>A0A0F5ITG7_9BACT</name>
<dbReference type="InterPro" id="IPR029044">
    <property type="entry name" value="Nucleotide-diphossugar_trans"/>
</dbReference>
<dbReference type="Gene3D" id="3.90.550.10">
    <property type="entry name" value="Spore Coat Polysaccharide Biosynthesis Protein SpsA, Chain A"/>
    <property type="match status" value="1"/>
</dbReference>
<evidence type="ECO:0000259" key="3">
    <source>
        <dbReference type="Pfam" id="PF00535"/>
    </source>
</evidence>
<dbReference type="Proteomes" id="UP000033047">
    <property type="component" value="Unassembled WGS sequence"/>
</dbReference>
<dbReference type="CDD" id="cd00761">
    <property type="entry name" value="Glyco_tranf_GTA_type"/>
    <property type="match status" value="1"/>
</dbReference>
<dbReference type="PANTHER" id="PTHR22916">
    <property type="entry name" value="GLYCOSYLTRANSFERASE"/>
    <property type="match status" value="1"/>
</dbReference>
<reference evidence="4 5" key="1">
    <citation type="submission" date="2013-04" db="EMBL/GenBank/DDBJ databases">
        <title>The Genome Sequence of Parabacteroides goldsteinii DSM 19448.</title>
        <authorList>
            <consortium name="The Broad Institute Genomics Platform"/>
            <person name="Earl A."/>
            <person name="Ward D."/>
            <person name="Feldgarden M."/>
            <person name="Gevers D."/>
            <person name="Martens E."/>
            <person name="Sakamoto M."/>
            <person name="Benno Y."/>
            <person name="Song Y."/>
            <person name="Liu C."/>
            <person name="Lee J."/>
            <person name="Bolanos M."/>
            <person name="Vaisanen M.L."/>
            <person name="Finegold S.M."/>
            <person name="Walker B."/>
            <person name="Young S."/>
            <person name="Zeng Q."/>
            <person name="Gargeya S."/>
            <person name="Fitzgerald M."/>
            <person name="Haas B."/>
            <person name="Abouelleil A."/>
            <person name="Allen A.W."/>
            <person name="Alvarado L."/>
            <person name="Arachchi H.M."/>
            <person name="Berlin A.M."/>
            <person name="Chapman S.B."/>
            <person name="Gainer-Dewar J."/>
            <person name="Goldberg J."/>
            <person name="Griggs A."/>
            <person name="Gujja S."/>
            <person name="Hansen M."/>
            <person name="Howarth C."/>
            <person name="Imamovic A."/>
            <person name="Ireland A."/>
            <person name="Larimer J."/>
            <person name="McCowan C."/>
            <person name="Murphy C."/>
            <person name="Pearson M."/>
            <person name="Poon T.W."/>
            <person name="Priest M."/>
            <person name="Roberts A."/>
            <person name="Saif S."/>
            <person name="Shea T."/>
            <person name="Sisk P."/>
            <person name="Sykes S."/>
            <person name="Wortman J."/>
            <person name="Nusbaum C."/>
            <person name="Birren B."/>
        </authorList>
    </citation>
    <scope>NUCLEOTIDE SEQUENCE [LARGE SCALE GENOMIC DNA]</scope>
    <source>
        <strain evidence="4 5">DSM 19448</strain>
    </source>
</reference>
<dbReference type="STRING" id="927665.HMPREF1535_04093"/>
<evidence type="ECO:0000313" key="5">
    <source>
        <dbReference type="Proteomes" id="UP000033047"/>
    </source>
</evidence>
<dbReference type="InterPro" id="IPR001173">
    <property type="entry name" value="Glyco_trans_2-like"/>
</dbReference>
<dbReference type="PATRIC" id="fig|927665.4.peg.4207"/>
<organism evidence="4 5">
    <name type="scientific">Parabacteroides goldsteinii DSM 19448 = WAL 12034</name>
    <dbReference type="NCBI Taxonomy" id="927665"/>
    <lineage>
        <taxon>Bacteria</taxon>
        <taxon>Pseudomonadati</taxon>
        <taxon>Bacteroidota</taxon>
        <taxon>Bacteroidia</taxon>
        <taxon>Bacteroidales</taxon>
        <taxon>Tannerellaceae</taxon>
        <taxon>Parabacteroides</taxon>
    </lineage>
</organism>
<proteinExistence type="predicted"/>
<comment type="caution">
    <text evidence="4">The sequence shown here is derived from an EMBL/GenBank/DDBJ whole genome shotgun (WGS) entry which is preliminary data.</text>
</comment>
<evidence type="ECO:0000256" key="2">
    <source>
        <dbReference type="ARBA" id="ARBA00022679"/>
    </source>
</evidence>
<gene>
    <name evidence="4" type="ORF">HMPREF1535_04093</name>
</gene>